<proteinExistence type="predicted"/>
<sequence length="99" mass="10811">MFVAILDTGSIHHKRAYMWASRVIVLHNGQVEADGTPADVFADESLLRRSGLALTQIMELSHRMGLPTLSPTTEAFVDSLLNQSLTKEDAPHAACPQLV</sequence>
<dbReference type="Proteomes" id="UP000037688">
    <property type="component" value="Unassembled WGS sequence"/>
</dbReference>
<reference evidence="1 2" key="1">
    <citation type="submission" date="2015-08" db="EMBL/GenBank/DDBJ databases">
        <title>Draft genome sequence of cellulolytic and xylanolytic Paenibacillus sp. A59, isolated from a decaying forest soil from Patagonia, Argentina.</title>
        <authorList>
            <person name="Ghio S."/>
            <person name="Caceres A.M."/>
            <person name="Talia P."/>
            <person name="Grasso D."/>
            <person name="Campos E."/>
        </authorList>
    </citation>
    <scope>NUCLEOTIDE SEQUENCE [LARGE SCALE GENOMIC DNA]</scope>
    <source>
        <strain evidence="1 2">A59</strain>
    </source>
</reference>
<organism evidence="1 2">
    <name type="scientific">Paenibacillus xylanivorans</name>
    <dbReference type="NCBI Taxonomy" id="1705561"/>
    <lineage>
        <taxon>Bacteria</taxon>
        <taxon>Bacillati</taxon>
        <taxon>Bacillota</taxon>
        <taxon>Bacilli</taxon>
        <taxon>Bacillales</taxon>
        <taxon>Paenibacillaceae</taxon>
        <taxon>Paenibacillus</taxon>
    </lineage>
</organism>
<dbReference type="EMBL" id="LITU01000045">
    <property type="protein sequence ID" value="KOY17176.1"/>
    <property type="molecule type" value="Genomic_DNA"/>
</dbReference>
<evidence type="ECO:0000313" key="2">
    <source>
        <dbReference type="Proteomes" id="UP000037688"/>
    </source>
</evidence>
<dbReference type="PATRIC" id="fig|1705561.3.peg.1227"/>
<comment type="caution">
    <text evidence="1">The sequence shown here is derived from an EMBL/GenBank/DDBJ whole genome shotgun (WGS) entry which is preliminary data.</text>
</comment>
<protein>
    <submittedName>
        <fullName evidence="1">Uncharacterized protein</fullName>
    </submittedName>
</protein>
<keyword evidence="2" id="KW-1185">Reference proteome</keyword>
<dbReference type="AlphaFoldDB" id="A0A0M9BS25"/>
<gene>
    <name evidence="1" type="ORF">AMS66_07455</name>
</gene>
<accession>A0A0M9BS25</accession>
<name>A0A0M9BS25_9BACL</name>
<evidence type="ECO:0000313" key="1">
    <source>
        <dbReference type="EMBL" id="KOY17176.1"/>
    </source>
</evidence>